<dbReference type="OrthoDB" id="9796589at2"/>
<dbReference type="SUPFAM" id="SSF55718">
    <property type="entry name" value="SCP-like"/>
    <property type="match status" value="1"/>
</dbReference>
<dbReference type="InterPro" id="IPR036527">
    <property type="entry name" value="SCP2_sterol-bd_dom_sf"/>
</dbReference>
<dbReference type="RefSeq" id="WP_094865818.1">
    <property type="nucleotide sequence ID" value="NZ_NKYE01000023.1"/>
</dbReference>
<reference evidence="1 2" key="1">
    <citation type="submission" date="2017-07" db="EMBL/GenBank/DDBJ databases">
        <title>Amycolatopsis antarcticus sp. nov., isolated from the surface of an Antarcticus brown macroalga.</title>
        <authorList>
            <person name="Wang J."/>
            <person name="Leiva S."/>
            <person name="Huang J."/>
            <person name="Huang Y."/>
        </authorList>
    </citation>
    <scope>NUCLEOTIDE SEQUENCE [LARGE SCALE GENOMIC DNA]</scope>
    <source>
        <strain evidence="1 2">AU-G6</strain>
    </source>
</reference>
<sequence length="248" mass="26869">MSEADTAPGYLEDFRVGQCRRWQVPAAATAGRPAASAAFDMAFDVIGDGGTPVDLRWTFGDAGKPGDTTLTGTVTRCRFGAEGTGLVHRHLRLTDRADTVLGEGTAVFSFPAKHSEPLTQHVRTDFCSLPWARELADALTRNEEFVSATRPMDGSIAFRCGDEAVQFRIYKGLVVDVARSTPSGPTFTVAGSELSWLGLMTAPRNDFIARTMAGDFAASGNTHEYLRFTKAVVSAWDCVRELARRDTP</sequence>
<evidence type="ECO:0000313" key="2">
    <source>
        <dbReference type="Proteomes" id="UP000242444"/>
    </source>
</evidence>
<dbReference type="Proteomes" id="UP000242444">
    <property type="component" value="Unassembled WGS sequence"/>
</dbReference>
<evidence type="ECO:0000313" key="1">
    <source>
        <dbReference type="EMBL" id="OZM70172.1"/>
    </source>
</evidence>
<proteinExistence type="predicted"/>
<dbReference type="AlphaFoldDB" id="A0A263CVK4"/>
<accession>A0A263CVK4</accession>
<comment type="caution">
    <text evidence="1">The sequence shown here is derived from an EMBL/GenBank/DDBJ whole genome shotgun (WGS) entry which is preliminary data.</text>
</comment>
<keyword evidence="2" id="KW-1185">Reference proteome</keyword>
<dbReference type="InParanoid" id="A0A263CVK4"/>
<dbReference type="EMBL" id="NKYE01000023">
    <property type="protein sequence ID" value="OZM70172.1"/>
    <property type="molecule type" value="Genomic_DNA"/>
</dbReference>
<gene>
    <name evidence="1" type="ORF">CFN78_26765</name>
</gene>
<organism evidence="1 2">
    <name type="scientific">Amycolatopsis antarctica</name>
    <dbReference type="NCBI Taxonomy" id="1854586"/>
    <lineage>
        <taxon>Bacteria</taxon>
        <taxon>Bacillati</taxon>
        <taxon>Actinomycetota</taxon>
        <taxon>Actinomycetes</taxon>
        <taxon>Pseudonocardiales</taxon>
        <taxon>Pseudonocardiaceae</taxon>
        <taxon>Amycolatopsis</taxon>
    </lineage>
</organism>
<dbReference type="Gene3D" id="3.30.1050.10">
    <property type="entry name" value="SCP2 sterol-binding domain"/>
    <property type="match status" value="1"/>
</dbReference>
<name>A0A263CVK4_9PSEU</name>
<protein>
    <submittedName>
        <fullName evidence="1">Uncharacterized protein</fullName>
    </submittedName>
</protein>